<dbReference type="CDD" id="cd06223">
    <property type="entry name" value="PRTases_typeI"/>
    <property type="match status" value="1"/>
</dbReference>
<dbReference type="STRING" id="693661.Arcve_1529"/>
<reference evidence="2 3" key="1">
    <citation type="submission" date="2011-03" db="EMBL/GenBank/DDBJ databases">
        <title>The complete genome of Archaeoglobus veneficus SNP6.</title>
        <authorList>
            <consortium name="US DOE Joint Genome Institute (JGI-PGF)"/>
            <person name="Lucas S."/>
            <person name="Copeland A."/>
            <person name="Lapidus A."/>
            <person name="Bruce D."/>
            <person name="Goodwin L."/>
            <person name="Pitluck S."/>
            <person name="Kyrpides N."/>
            <person name="Mavromatis K."/>
            <person name="Pagani I."/>
            <person name="Ivanova N."/>
            <person name="Mikhailova N."/>
            <person name="Lu M."/>
            <person name="Detter J.C."/>
            <person name="Tapia R."/>
            <person name="Han C."/>
            <person name="Land M."/>
            <person name="Hauser L."/>
            <person name="Markowitz V."/>
            <person name="Cheng J.-F."/>
            <person name="Hugenholtz P."/>
            <person name="Woyke T."/>
            <person name="Wu D."/>
            <person name="Spring S."/>
            <person name="Brambilla E."/>
            <person name="Klenk H.-P."/>
            <person name="Eisen J.A."/>
        </authorList>
    </citation>
    <scope>NUCLEOTIDE SEQUENCE [LARGE SCALE GENOMIC DNA]</scope>
    <source>
        <strain>SNP6</strain>
    </source>
</reference>
<dbReference type="eggNOG" id="arCOG00041">
    <property type="taxonomic scope" value="Archaea"/>
</dbReference>
<accession>F2KPC7</accession>
<keyword evidence="3" id="KW-1185">Reference proteome</keyword>
<sequence length="210" mass="23049">MIYRDRTHAGRELSKLDVDFDVVAGIPRGGVIVAAEIAKERGKPLLIVGVRKLPVPLNPEAGFGAVAEDGSIYLNKKIVNRTGLSDDEIWGIAENVKKEVERRVNVYRKGEGEIHDLDGKTVLLVDDGFATGYTAIAAIELLRNKNAGKIIAAAPCAPETTVELLEDYADEVVVLNVQAYSPFAVAEYYYDFRELSDEDVLRALEDVDVM</sequence>
<dbReference type="SUPFAM" id="SSF53271">
    <property type="entry name" value="PRTase-like"/>
    <property type="match status" value="1"/>
</dbReference>
<proteinExistence type="predicted"/>
<dbReference type="InterPro" id="IPR000836">
    <property type="entry name" value="PRTase_dom"/>
</dbReference>
<dbReference type="Pfam" id="PF00156">
    <property type="entry name" value="Pribosyltran"/>
    <property type="match status" value="1"/>
</dbReference>
<evidence type="ECO:0000313" key="2">
    <source>
        <dbReference type="EMBL" id="AEA47531.1"/>
    </source>
</evidence>
<evidence type="ECO:0000313" key="3">
    <source>
        <dbReference type="Proteomes" id="UP000008136"/>
    </source>
</evidence>
<dbReference type="GO" id="GO:0016757">
    <property type="term" value="F:glycosyltransferase activity"/>
    <property type="evidence" value="ECO:0007669"/>
    <property type="project" value="UniProtKB-KW"/>
</dbReference>
<organism evidence="2 3">
    <name type="scientific">Archaeoglobus veneficus (strain DSM 11195 / SNP6)</name>
    <dbReference type="NCBI Taxonomy" id="693661"/>
    <lineage>
        <taxon>Archaea</taxon>
        <taxon>Methanobacteriati</taxon>
        <taxon>Methanobacteriota</taxon>
        <taxon>Archaeoglobi</taxon>
        <taxon>Archaeoglobales</taxon>
        <taxon>Archaeoglobaceae</taxon>
        <taxon>Archaeoglobus</taxon>
    </lineage>
</organism>
<dbReference type="AlphaFoldDB" id="F2KPC7"/>
<feature type="domain" description="Phosphoribosyltransferase" evidence="1">
    <location>
        <begin position="19"/>
        <end position="187"/>
    </location>
</feature>
<dbReference type="KEGG" id="ave:Arcve_1529"/>
<name>F2KPC7_ARCVS</name>
<protein>
    <submittedName>
        <fullName evidence="2">Phosphoribosyltransferase</fullName>
    </submittedName>
</protein>
<evidence type="ECO:0000259" key="1">
    <source>
        <dbReference type="Pfam" id="PF00156"/>
    </source>
</evidence>
<dbReference type="OrthoDB" id="56536at2157"/>
<dbReference type="Proteomes" id="UP000008136">
    <property type="component" value="Chromosome"/>
</dbReference>
<dbReference type="GeneID" id="10394653"/>
<dbReference type="Gene3D" id="3.40.50.2020">
    <property type="match status" value="1"/>
</dbReference>
<dbReference type="EMBL" id="CP002588">
    <property type="protein sequence ID" value="AEA47531.1"/>
    <property type="molecule type" value="Genomic_DNA"/>
</dbReference>
<gene>
    <name evidence="2" type="ordered locus">Arcve_1529</name>
</gene>
<dbReference type="HOGENOM" id="CLU_083583_0_0_2"/>
<dbReference type="RefSeq" id="WP_013684191.1">
    <property type="nucleotide sequence ID" value="NC_015320.1"/>
</dbReference>
<dbReference type="Gene3D" id="3.30.1310.20">
    <property type="entry name" value="PRTase-like"/>
    <property type="match status" value="1"/>
</dbReference>
<keyword evidence="2" id="KW-0808">Transferase</keyword>
<dbReference type="InterPro" id="IPR029057">
    <property type="entry name" value="PRTase-like"/>
</dbReference>
<keyword evidence="2" id="KW-0328">Glycosyltransferase</keyword>